<name>A0A914E249_9BILA</name>
<dbReference type="PROSITE" id="PS51767">
    <property type="entry name" value="PEPTIDASE_A1"/>
    <property type="match status" value="1"/>
</dbReference>
<feature type="active site" evidence="5">
    <location>
        <position position="89"/>
    </location>
</feature>
<keyword evidence="4" id="KW-0378">Hydrolase</keyword>
<dbReference type="FunFam" id="2.40.70.10:FF:000115">
    <property type="entry name" value="Lysosomal aspartic protease"/>
    <property type="match status" value="1"/>
</dbReference>
<dbReference type="GO" id="GO:0006508">
    <property type="term" value="P:proteolysis"/>
    <property type="evidence" value="ECO:0007669"/>
    <property type="project" value="UniProtKB-KW"/>
</dbReference>
<evidence type="ECO:0000256" key="4">
    <source>
        <dbReference type="ARBA" id="ARBA00022801"/>
    </source>
</evidence>
<comment type="similarity">
    <text evidence="1">Belongs to the peptidase A1 family.</text>
</comment>
<proteinExistence type="inferred from homology"/>
<keyword evidence="3" id="KW-0064">Aspartyl protease</keyword>
<evidence type="ECO:0000256" key="1">
    <source>
        <dbReference type="ARBA" id="ARBA00007447"/>
    </source>
</evidence>
<dbReference type="PRINTS" id="PR00792">
    <property type="entry name" value="PEPSIN"/>
</dbReference>
<dbReference type="SUPFAM" id="SSF50630">
    <property type="entry name" value="Acid proteases"/>
    <property type="match status" value="1"/>
</dbReference>
<feature type="domain" description="Peptidase A1" evidence="7">
    <location>
        <begin position="71"/>
        <end position="392"/>
    </location>
</feature>
<accession>A0A914E249</accession>
<dbReference type="CDD" id="cd05471">
    <property type="entry name" value="pepsin_like"/>
    <property type="match status" value="1"/>
</dbReference>
<dbReference type="Gene3D" id="2.40.70.10">
    <property type="entry name" value="Acid Proteases"/>
    <property type="match status" value="2"/>
</dbReference>
<feature type="signal peptide" evidence="6">
    <location>
        <begin position="1"/>
        <end position="15"/>
    </location>
</feature>
<dbReference type="Proteomes" id="UP000887540">
    <property type="component" value="Unplaced"/>
</dbReference>
<dbReference type="AlphaFoldDB" id="A0A914E249"/>
<dbReference type="GO" id="GO:0004190">
    <property type="term" value="F:aspartic-type endopeptidase activity"/>
    <property type="evidence" value="ECO:0007669"/>
    <property type="project" value="UniProtKB-KW"/>
</dbReference>
<keyword evidence="8" id="KW-1185">Reference proteome</keyword>
<evidence type="ECO:0000259" key="7">
    <source>
        <dbReference type="PROSITE" id="PS51767"/>
    </source>
</evidence>
<dbReference type="InterPro" id="IPR021109">
    <property type="entry name" value="Peptidase_aspartic_dom_sf"/>
</dbReference>
<dbReference type="WBParaSite" id="ACRNAN_scaffold4942.g12019.t1">
    <property type="protein sequence ID" value="ACRNAN_scaffold4942.g12019.t1"/>
    <property type="gene ID" value="ACRNAN_scaffold4942.g12019"/>
</dbReference>
<dbReference type="InterPro" id="IPR034164">
    <property type="entry name" value="Pepsin-like_dom"/>
</dbReference>
<reference evidence="9" key="1">
    <citation type="submission" date="2022-11" db="UniProtKB">
        <authorList>
            <consortium name="WormBaseParasite"/>
        </authorList>
    </citation>
    <scope>IDENTIFICATION</scope>
</reference>
<dbReference type="InterPro" id="IPR001461">
    <property type="entry name" value="Aspartic_peptidase_A1"/>
</dbReference>
<keyword evidence="6" id="KW-0732">Signal</keyword>
<dbReference type="PANTHER" id="PTHR47966:SF45">
    <property type="entry name" value="PEPTIDASE A1 DOMAIN-CONTAINING PROTEIN"/>
    <property type="match status" value="1"/>
</dbReference>
<evidence type="ECO:0000256" key="2">
    <source>
        <dbReference type="ARBA" id="ARBA00022670"/>
    </source>
</evidence>
<feature type="active site" evidence="5">
    <location>
        <position position="282"/>
    </location>
</feature>
<evidence type="ECO:0000256" key="6">
    <source>
        <dbReference type="SAM" id="SignalP"/>
    </source>
</evidence>
<protein>
    <submittedName>
        <fullName evidence="9">Peptidase A1 domain-containing protein</fullName>
    </submittedName>
</protein>
<evidence type="ECO:0000256" key="5">
    <source>
        <dbReference type="PIRSR" id="PIRSR601461-1"/>
    </source>
</evidence>
<sequence>MKLLVLIALIDVASAAVQFEITKVASLRTRLKNSGLWTNHRKYKEVLRVQNKPSNLATIHQPINGIYEFGYVANITIGTPGQPFVVYLDFLSANLWVPDKSCKTCQGVKMFDQTKSSTYVTNGQSLTIQDGGAIVNGFLGQDTITFVGTGASLVVPKTVFGQATSVDSNTIGDSKTDPQFFDGYLGLAFQSLAVDNVVPPLMNAINQGLFDNPYFTVYLQGKGIDSDYAPRGVFTYGGLDTQNCGSLIAWQPFSSATYFQFRMASIAVGSYSSSKGWDVISDPGAAGIFGPQSITDAMAKAIGATYEADGDYQYYIIDCNASPPPVKIGIGSNTYTVTNKQLKFDNGVSGQCYWEVAPYDFGGFGASWVLGSPFVVQYCNTYDLSGKRVGFSPANGA</sequence>
<evidence type="ECO:0000256" key="3">
    <source>
        <dbReference type="ARBA" id="ARBA00022750"/>
    </source>
</evidence>
<dbReference type="GO" id="GO:0005764">
    <property type="term" value="C:lysosome"/>
    <property type="evidence" value="ECO:0007669"/>
    <property type="project" value="TreeGrafter"/>
</dbReference>
<evidence type="ECO:0000313" key="8">
    <source>
        <dbReference type="Proteomes" id="UP000887540"/>
    </source>
</evidence>
<dbReference type="PANTHER" id="PTHR47966">
    <property type="entry name" value="BETA-SITE APP-CLEAVING ENZYME, ISOFORM A-RELATED"/>
    <property type="match status" value="1"/>
</dbReference>
<keyword evidence="2" id="KW-0645">Protease</keyword>
<organism evidence="8 9">
    <name type="scientific">Acrobeloides nanus</name>
    <dbReference type="NCBI Taxonomy" id="290746"/>
    <lineage>
        <taxon>Eukaryota</taxon>
        <taxon>Metazoa</taxon>
        <taxon>Ecdysozoa</taxon>
        <taxon>Nematoda</taxon>
        <taxon>Chromadorea</taxon>
        <taxon>Rhabditida</taxon>
        <taxon>Tylenchina</taxon>
        <taxon>Cephalobomorpha</taxon>
        <taxon>Cephaloboidea</taxon>
        <taxon>Cephalobidae</taxon>
        <taxon>Acrobeloides</taxon>
    </lineage>
</organism>
<dbReference type="Pfam" id="PF00026">
    <property type="entry name" value="Asp"/>
    <property type="match status" value="1"/>
</dbReference>
<feature type="chain" id="PRO_5037295086" evidence="6">
    <location>
        <begin position="16"/>
        <end position="397"/>
    </location>
</feature>
<dbReference type="InterPro" id="IPR033121">
    <property type="entry name" value="PEPTIDASE_A1"/>
</dbReference>
<evidence type="ECO:0000313" key="9">
    <source>
        <dbReference type="WBParaSite" id="ACRNAN_scaffold4942.g12019.t1"/>
    </source>
</evidence>